<gene>
    <name evidence="1" type="ORF">I7I53_06307</name>
</gene>
<dbReference type="AlphaFoldDB" id="A0A8A1L9I9"/>
<dbReference type="VEuPathDB" id="FungiDB:I7I53_06307"/>
<reference evidence="1" key="1">
    <citation type="submission" date="2021-01" db="EMBL/GenBank/DDBJ databases">
        <title>Chromosome-level genome assembly of a human fungal pathogen reveals clustering of transcriptionally co-regulated genes.</title>
        <authorList>
            <person name="Voorhies M."/>
            <person name="Cohen S."/>
            <person name="Shea T.P."/>
            <person name="Petrus S."/>
            <person name="Munoz J.F."/>
            <person name="Poplawski S."/>
            <person name="Goldman W.E."/>
            <person name="Michael T."/>
            <person name="Cuomo C.A."/>
            <person name="Sil A."/>
            <person name="Beyhan S."/>
        </authorList>
    </citation>
    <scope>NUCLEOTIDE SEQUENCE</scope>
    <source>
        <strain evidence="1">H88</strain>
    </source>
</reference>
<proteinExistence type="predicted"/>
<name>A0A8A1L9I9_AJEC8</name>
<dbReference type="Proteomes" id="UP000663419">
    <property type="component" value="Chromosome 2"/>
</dbReference>
<dbReference type="EMBL" id="CP069103">
    <property type="protein sequence ID" value="QSS51078.1"/>
    <property type="molecule type" value="Genomic_DNA"/>
</dbReference>
<evidence type="ECO:0000313" key="1">
    <source>
        <dbReference type="EMBL" id="QSS51078.1"/>
    </source>
</evidence>
<organism evidence="1 2">
    <name type="scientific">Ajellomyces capsulatus (strain H88)</name>
    <name type="common">Darling's disease fungus</name>
    <name type="synonym">Histoplasma capsulatum</name>
    <dbReference type="NCBI Taxonomy" id="544711"/>
    <lineage>
        <taxon>Eukaryota</taxon>
        <taxon>Fungi</taxon>
        <taxon>Dikarya</taxon>
        <taxon>Ascomycota</taxon>
        <taxon>Pezizomycotina</taxon>
        <taxon>Eurotiomycetes</taxon>
        <taxon>Eurotiomycetidae</taxon>
        <taxon>Onygenales</taxon>
        <taxon>Ajellomycetaceae</taxon>
        <taxon>Histoplasma</taxon>
    </lineage>
</organism>
<protein>
    <submittedName>
        <fullName evidence="1">Uncharacterized protein</fullName>
    </submittedName>
</protein>
<accession>A0A8A1L9I9</accession>
<sequence length="91" mass="9889">MYWAVFSILGPQSHASVASPLALPPPCQGLRFGIPAAGASHGSNRGCPAISRRNLFHGYLIFSPSKYVLTRIRPLSSSYRLKISIAYLTLD</sequence>
<evidence type="ECO:0000313" key="2">
    <source>
        <dbReference type="Proteomes" id="UP000663419"/>
    </source>
</evidence>